<feature type="compositionally biased region" description="Basic and acidic residues" evidence="1">
    <location>
        <begin position="95"/>
        <end position="106"/>
    </location>
</feature>
<name>A0ABV0XLJ6_9TELE</name>
<dbReference type="Proteomes" id="UP001469553">
    <property type="component" value="Unassembled WGS sequence"/>
</dbReference>
<keyword evidence="3" id="KW-1185">Reference proteome</keyword>
<proteinExistence type="predicted"/>
<gene>
    <name evidence="2" type="ORF">AMECASPLE_039495</name>
</gene>
<evidence type="ECO:0000256" key="1">
    <source>
        <dbReference type="SAM" id="MobiDB-lite"/>
    </source>
</evidence>
<evidence type="ECO:0000313" key="3">
    <source>
        <dbReference type="Proteomes" id="UP001469553"/>
    </source>
</evidence>
<feature type="compositionally biased region" description="Basic residues" evidence="1">
    <location>
        <begin position="85"/>
        <end position="94"/>
    </location>
</feature>
<dbReference type="EMBL" id="JAHRIP010008383">
    <property type="protein sequence ID" value="MEQ2282339.1"/>
    <property type="molecule type" value="Genomic_DNA"/>
</dbReference>
<comment type="caution">
    <text evidence="2">The sequence shown here is derived from an EMBL/GenBank/DDBJ whole genome shotgun (WGS) entry which is preliminary data.</text>
</comment>
<accession>A0ABV0XLJ6</accession>
<evidence type="ECO:0000313" key="2">
    <source>
        <dbReference type="EMBL" id="MEQ2282339.1"/>
    </source>
</evidence>
<feature type="compositionally biased region" description="Low complexity" evidence="1">
    <location>
        <begin position="49"/>
        <end position="60"/>
    </location>
</feature>
<sequence length="106" mass="11950">MKKITGFKQRDDQTDGGLDRANELNTFFNRWAEGGQVQLSRFQTRPTLQGGPQTAAAGGPSLQYRPRSSQEAGTKQMGKQDRHGIIKKTRPGLKTRHEHEKCLRDD</sequence>
<feature type="region of interest" description="Disordered" evidence="1">
    <location>
        <begin position="42"/>
        <end position="106"/>
    </location>
</feature>
<organism evidence="2 3">
    <name type="scientific">Ameca splendens</name>
    <dbReference type="NCBI Taxonomy" id="208324"/>
    <lineage>
        <taxon>Eukaryota</taxon>
        <taxon>Metazoa</taxon>
        <taxon>Chordata</taxon>
        <taxon>Craniata</taxon>
        <taxon>Vertebrata</taxon>
        <taxon>Euteleostomi</taxon>
        <taxon>Actinopterygii</taxon>
        <taxon>Neopterygii</taxon>
        <taxon>Teleostei</taxon>
        <taxon>Neoteleostei</taxon>
        <taxon>Acanthomorphata</taxon>
        <taxon>Ovalentaria</taxon>
        <taxon>Atherinomorphae</taxon>
        <taxon>Cyprinodontiformes</taxon>
        <taxon>Goodeidae</taxon>
        <taxon>Ameca</taxon>
    </lineage>
</organism>
<protein>
    <submittedName>
        <fullName evidence="2">Uncharacterized protein</fullName>
    </submittedName>
</protein>
<reference evidence="2 3" key="1">
    <citation type="submission" date="2021-06" db="EMBL/GenBank/DDBJ databases">
        <authorList>
            <person name="Palmer J.M."/>
        </authorList>
    </citation>
    <scope>NUCLEOTIDE SEQUENCE [LARGE SCALE GENOMIC DNA]</scope>
    <source>
        <strain evidence="2 3">AS_MEX2019</strain>
        <tissue evidence="2">Muscle</tissue>
    </source>
</reference>